<dbReference type="Proteomes" id="UP000181899">
    <property type="component" value="Unassembled WGS sequence"/>
</dbReference>
<dbReference type="GO" id="GO:0048027">
    <property type="term" value="F:mRNA 5'-UTR binding"/>
    <property type="evidence" value="ECO:0007669"/>
    <property type="project" value="UniProtKB-UniRule"/>
</dbReference>
<gene>
    <name evidence="6" type="primary">csrA</name>
    <name evidence="8" type="ORF">SAMN04488695_10646</name>
    <name evidence="7" type="ORF">SAMN05421804_101738</name>
</gene>
<dbReference type="FunFam" id="2.60.40.4380:FF:000002">
    <property type="entry name" value="Translational regulator CsrA"/>
    <property type="match status" value="1"/>
</dbReference>
<dbReference type="Proteomes" id="UP000183255">
    <property type="component" value="Unassembled WGS sequence"/>
</dbReference>
<keyword evidence="1 6" id="KW-0963">Cytoplasm</keyword>
<comment type="function">
    <text evidence="6">A translational regulator that binds mRNA to regulate translation initiation and/or mRNA stability. Usually binds in the 5'-UTR at or near the Shine-Dalgarno sequence preventing ribosome-binding, thus repressing translation. Its main target seems to be the major flagellin gene, while its function is anatagonized by FliW.</text>
</comment>
<dbReference type="PANTHER" id="PTHR34984:SF1">
    <property type="entry name" value="CARBON STORAGE REGULATOR"/>
    <property type="match status" value="1"/>
</dbReference>
<sequence length="74" mass="8443">MLILNRKQGESLIIDDKIEIKILEVSEGKIKIGIEAPKSVKVFRKEVYEEIREENKKASTISLDSFSKLQGPLK</sequence>
<evidence type="ECO:0000256" key="1">
    <source>
        <dbReference type="ARBA" id="ARBA00022490"/>
    </source>
</evidence>
<evidence type="ECO:0000256" key="4">
    <source>
        <dbReference type="ARBA" id="ARBA00022845"/>
    </source>
</evidence>
<evidence type="ECO:0000256" key="5">
    <source>
        <dbReference type="ARBA" id="ARBA00022884"/>
    </source>
</evidence>
<dbReference type="InterPro" id="IPR003751">
    <property type="entry name" value="CsrA"/>
</dbReference>
<dbReference type="SUPFAM" id="SSF117130">
    <property type="entry name" value="CsrA-like"/>
    <property type="match status" value="1"/>
</dbReference>
<dbReference type="GO" id="GO:0006109">
    <property type="term" value="P:regulation of carbohydrate metabolic process"/>
    <property type="evidence" value="ECO:0007669"/>
    <property type="project" value="InterPro"/>
</dbReference>
<dbReference type="NCBIfam" id="TIGR00202">
    <property type="entry name" value="csrA"/>
    <property type="match status" value="1"/>
</dbReference>
<evidence type="ECO:0000313" key="9">
    <source>
        <dbReference type="Proteomes" id="UP000181899"/>
    </source>
</evidence>
<keyword evidence="4 6" id="KW-0810">Translation regulation</keyword>
<dbReference type="PANTHER" id="PTHR34984">
    <property type="entry name" value="CARBON STORAGE REGULATOR"/>
    <property type="match status" value="1"/>
</dbReference>
<dbReference type="GO" id="GO:0005829">
    <property type="term" value="C:cytosol"/>
    <property type="evidence" value="ECO:0007669"/>
    <property type="project" value="TreeGrafter"/>
</dbReference>
<accession>A0A1I5CB25</accession>
<dbReference type="Gene3D" id="2.60.40.4380">
    <property type="entry name" value="Translational regulator CsrA"/>
    <property type="match status" value="1"/>
</dbReference>
<keyword evidence="9" id="KW-1185">Reference proteome</keyword>
<evidence type="ECO:0000313" key="10">
    <source>
        <dbReference type="Proteomes" id="UP000183255"/>
    </source>
</evidence>
<evidence type="ECO:0000256" key="2">
    <source>
        <dbReference type="ARBA" id="ARBA00022491"/>
    </source>
</evidence>
<comment type="subunit">
    <text evidence="6">Homodimer; the beta-strands of each monomer intercalate to form a hydrophobic core, while the alpha-helices form wings that extend away from the core.</text>
</comment>
<dbReference type="Pfam" id="PF02599">
    <property type="entry name" value="CsrA"/>
    <property type="match status" value="1"/>
</dbReference>
<comment type="subcellular location">
    <subcellularLocation>
        <location evidence="6">Cytoplasm</location>
    </subcellularLocation>
</comment>
<name>A0A1I5CB25_9CLOT</name>
<evidence type="ECO:0000256" key="6">
    <source>
        <dbReference type="HAMAP-Rule" id="MF_00167"/>
    </source>
</evidence>
<dbReference type="InterPro" id="IPR036107">
    <property type="entry name" value="CsrA_sf"/>
</dbReference>
<evidence type="ECO:0000313" key="8">
    <source>
        <dbReference type="EMBL" id="SFN83992.1"/>
    </source>
</evidence>
<dbReference type="GO" id="GO:0045947">
    <property type="term" value="P:negative regulation of translational initiation"/>
    <property type="evidence" value="ECO:0007669"/>
    <property type="project" value="UniProtKB-UniRule"/>
</dbReference>
<dbReference type="GO" id="GO:1902208">
    <property type="term" value="P:regulation of bacterial-type flagellum assembly"/>
    <property type="evidence" value="ECO:0007669"/>
    <property type="project" value="UniProtKB-UniRule"/>
</dbReference>
<organism evidence="8 9">
    <name type="scientific">Proteiniclasticum ruminis</name>
    <dbReference type="NCBI Taxonomy" id="398199"/>
    <lineage>
        <taxon>Bacteria</taxon>
        <taxon>Bacillati</taxon>
        <taxon>Bacillota</taxon>
        <taxon>Clostridia</taxon>
        <taxon>Eubacteriales</taxon>
        <taxon>Clostridiaceae</taxon>
        <taxon>Proteiniclasticum</taxon>
    </lineage>
</organism>
<dbReference type="STRING" id="398199.SAMN05421804_101738"/>
<comment type="similarity">
    <text evidence="6">Belongs to the CsrA/RsmA family.</text>
</comment>
<keyword evidence="3 6" id="KW-1005">Bacterial flagellum biogenesis</keyword>
<evidence type="ECO:0000256" key="3">
    <source>
        <dbReference type="ARBA" id="ARBA00022795"/>
    </source>
</evidence>
<proteinExistence type="inferred from homology"/>
<dbReference type="RefSeq" id="WP_031574225.1">
    <property type="nucleotide sequence ID" value="NZ_DAMANS010000004.1"/>
</dbReference>
<keyword evidence="5 6" id="KW-0694">RNA-binding</keyword>
<dbReference type="GO" id="GO:0006402">
    <property type="term" value="P:mRNA catabolic process"/>
    <property type="evidence" value="ECO:0007669"/>
    <property type="project" value="InterPro"/>
</dbReference>
<dbReference type="GO" id="GO:0044781">
    <property type="term" value="P:bacterial-type flagellum organization"/>
    <property type="evidence" value="ECO:0007669"/>
    <property type="project" value="UniProtKB-KW"/>
</dbReference>
<keyword evidence="2 6" id="KW-0678">Repressor</keyword>
<protein>
    <recommendedName>
        <fullName evidence="6">Translational regulator CsrA</fullName>
    </recommendedName>
</protein>
<dbReference type="AlphaFoldDB" id="A0A1I5CB25"/>
<reference evidence="9 10" key="1">
    <citation type="submission" date="2016-10" db="EMBL/GenBank/DDBJ databases">
        <authorList>
            <person name="de Groot N.N."/>
        </authorList>
    </citation>
    <scope>NUCLEOTIDE SEQUENCE [LARGE SCALE GENOMIC DNA]</scope>
    <source>
        <strain evidence="7 10">CGMCC 1.5058</strain>
        <strain evidence="8 9">ML2</strain>
    </source>
</reference>
<dbReference type="EMBL" id="FNDZ01000001">
    <property type="protein sequence ID" value="SDI12496.1"/>
    <property type="molecule type" value="Genomic_DNA"/>
</dbReference>
<dbReference type="OrthoDB" id="9809061at2"/>
<dbReference type="HAMAP" id="MF_00167">
    <property type="entry name" value="CsrA"/>
    <property type="match status" value="1"/>
</dbReference>
<evidence type="ECO:0000313" key="7">
    <source>
        <dbReference type="EMBL" id="SDI12496.1"/>
    </source>
</evidence>
<dbReference type="NCBIfam" id="NF002469">
    <property type="entry name" value="PRK01712.1"/>
    <property type="match status" value="1"/>
</dbReference>
<dbReference type="eggNOG" id="COG1551">
    <property type="taxonomic scope" value="Bacteria"/>
</dbReference>
<dbReference type="EMBL" id="FOVK01000006">
    <property type="protein sequence ID" value="SFN83992.1"/>
    <property type="molecule type" value="Genomic_DNA"/>
</dbReference>